<keyword evidence="1" id="KW-0732">Signal</keyword>
<reference evidence="2" key="1">
    <citation type="submission" date="2022-08" db="UniProtKB">
        <authorList>
            <consortium name="EnsemblMetazoa"/>
        </authorList>
    </citation>
    <scope>IDENTIFICATION</scope>
    <source>
        <strain evidence="2">05x7-T-G4-1.051#20</strain>
    </source>
</reference>
<keyword evidence="3" id="KW-1185">Reference proteome</keyword>
<evidence type="ECO:0000313" key="3">
    <source>
        <dbReference type="Proteomes" id="UP000005408"/>
    </source>
</evidence>
<dbReference type="OMA" id="NEHCIST"/>
<organism evidence="2 3">
    <name type="scientific">Magallana gigas</name>
    <name type="common">Pacific oyster</name>
    <name type="synonym">Crassostrea gigas</name>
    <dbReference type="NCBI Taxonomy" id="29159"/>
    <lineage>
        <taxon>Eukaryota</taxon>
        <taxon>Metazoa</taxon>
        <taxon>Spiralia</taxon>
        <taxon>Lophotrochozoa</taxon>
        <taxon>Mollusca</taxon>
        <taxon>Bivalvia</taxon>
        <taxon>Autobranchia</taxon>
        <taxon>Pteriomorphia</taxon>
        <taxon>Ostreida</taxon>
        <taxon>Ostreoidea</taxon>
        <taxon>Ostreidae</taxon>
        <taxon>Magallana</taxon>
    </lineage>
</organism>
<name>A0A8W8INS7_MAGGI</name>
<sequence length="134" mass="15260">MANKLQALLLITVVVFVAEGRRNVATLFCNDIRTIRAEVEVNNGETLFVPADCIKGRIQWNLPNPSTELDVQFQSPSNCFVSNYPERFANYDVIEDGISTKPYRGNEHCISTSNVQLSVPVRYYLVYINFELRP</sequence>
<accession>A0A8W8INS7</accession>
<evidence type="ECO:0000313" key="2">
    <source>
        <dbReference type="EnsemblMetazoa" id="G15010.3:cds"/>
    </source>
</evidence>
<evidence type="ECO:0000256" key="1">
    <source>
        <dbReference type="SAM" id="SignalP"/>
    </source>
</evidence>
<dbReference type="AlphaFoldDB" id="A0A8W8INS7"/>
<dbReference type="Proteomes" id="UP000005408">
    <property type="component" value="Unassembled WGS sequence"/>
</dbReference>
<feature type="signal peptide" evidence="1">
    <location>
        <begin position="1"/>
        <end position="20"/>
    </location>
</feature>
<feature type="chain" id="PRO_5036478584" evidence="1">
    <location>
        <begin position="21"/>
        <end position="134"/>
    </location>
</feature>
<protein>
    <submittedName>
        <fullName evidence="2">Uncharacterized protein</fullName>
    </submittedName>
</protein>
<dbReference type="OrthoDB" id="10382375at2759"/>
<dbReference type="EnsemblMetazoa" id="G15010.3">
    <property type="protein sequence ID" value="G15010.3:cds"/>
    <property type="gene ID" value="G15010"/>
</dbReference>
<proteinExistence type="predicted"/>